<keyword evidence="2" id="KW-1185">Reference proteome</keyword>
<protein>
    <submittedName>
        <fullName evidence="1">Uncharacterized protein</fullName>
    </submittedName>
</protein>
<sequence>MSGEAVVFDLAAMNHFFKHKGPEPVCRFTSVIDSSKETQHGEIQFLCTDDVYGTDIYWRIKNENSHIESQIWLTVKRKLELNPSTKILTEERKAHIVGNATRIDQKSYLIQFPLKPDKEIFRNSIESLR</sequence>
<organism evidence="1 2">
    <name type="scientific">Nephila pilipes</name>
    <name type="common">Giant wood spider</name>
    <name type="synonym">Nephila maculata</name>
    <dbReference type="NCBI Taxonomy" id="299642"/>
    <lineage>
        <taxon>Eukaryota</taxon>
        <taxon>Metazoa</taxon>
        <taxon>Ecdysozoa</taxon>
        <taxon>Arthropoda</taxon>
        <taxon>Chelicerata</taxon>
        <taxon>Arachnida</taxon>
        <taxon>Araneae</taxon>
        <taxon>Araneomorphae</taxon>
        <taxon>Entelegynae</taxon>
        <taxon>Araneoidea</taxon>
        <taxon>Nephilidae</taxon>
        <taxon>Nephila</taxon>
    </lineage>
</organism>
<proteinExistence type="predicted"/>
<dbReference type="EMBL" id="BMAW01063601">
    <property type="protein sequence ID" value="GFT41109.1"/>
    <property type="molecule type" value="Genomic_DNA"/>
</dbReference>
<evidence type="ECO:0000313" key="1">
    <source>
        <dbReference type="EMBL" id="GFT41109.1"/>
    </source>
</evidence>
<dbReference type="OrthoDB" id="6472447at2759"/>
<gene>
    <name evidence="1" type="ORF">NPIL_231251</name>
</gene>
<reference evidence="1" key="1">
    <citation type="submission" date="2020-08" db="EMBL/GenBank/DDBJ databases">
        <title>Multicomponent nature underlies the extraordinary mechanical properties of spider dragline silk.</title>
        <authorList>
            <person name="Kono N."/>
            <person name="Nakamura H."/>
            <person name="Mori M."/>
            <person name="Yoshida Y."/>
            <person name="Ohtoshi R."/>
            <person name="Malay A.D."/>
            <person name="Moran D.A.P."/>
            <person name="Tomita M."/>
            <person name="Numata K."/>
            <person name="Arakawa K."/>
        </authorList>
    </citation>
    <scope>NUCLEOTIDE SEQUENCE</scope>
</reference>
<dbReference type="AlphaFoldDB" id="A0A8X6NXP5"/>
<evidence type="ECO:0000313" key="2">
    <source>
        <dbReference type="Proteomes" id="UP000887013"/>
    </source>
</evidence>
<name>A0A8X6NXP5_NEPPI</name>
<dbReference type="Proteomes" id="UP000887013">
    <property type="component" value="Unassembled WGS sequence"/>
</dbReference>
<accession>A0A8X6NXP5</accession>
<comment type="caution">
    <text evidence="1">The sequence shown here is derived from an EMBL/GenBank/DDBJ whole genome shotgun (WGS) entry which is preliminary data.</text>
</comment>